<dbReference type="GO" id="GO:0005886">
    <property type="term" value="C:plasma membrane"/>
    <property type="evidence" value="ECO:0007669"/>
    <property type="project" value="UniProtKB-SubCell"/>
</dbReference>
<dbReference type="PANTHER" id="PTHR36178">
    <property type="entry name" value="SLR0625 PROTEIN"/>
    <property type="match status" value="1"/>
</dbReference>
<keyword evidence="1" id="KW-1133">Transmembrane helix</keyword>
<dbReference type="HAMAP" id="MF_02062">
    <property type="entry name" value="GltS"/>
    <property type="match status" value="1"/>
</dbReference>
<accession>A0A517ZY02</accession>
<keyword evidence="1" id="KW-0769">Symport</keyword>
<comment type="subcellular location">
    <subcellularLocation>
        <location evidence="1">Cell membrane</location>
        <topology evidence="1">Multi-pass membrane protein</topology>
    </subcellularLocation>
</comment>
<keyword evidence="1" id="KW-0813">Transport</keyword>
<feature type="transmembrane region" description="Helical" evidence="1">
    <location>
        <begin position="368"/>
        <end position="392"/>
    </location>
</feature>
<evidence type="ECO:0000313" key="3">
    <source>
        <dbReference type="EMBL" id="QDU47348.1"/>
    </source>
</evidence>
<reference evidence="3 4" key="1">
    <citation type="submission" date="2019-02" db="EMBL/GenBank/DDBJ databases">
        <title>Deep-cultivation of Planctomycetes and their phenomic and genomic characterization uncovers novel biology.</title>
        <authorList>
            <person name="Wiegand S."/>
            <person name="Jogler M."/>
            <person name="Boedeker C."/>
            <person name="Pinto D."/>
            <person name="Vollmers J."/>
            <person name="Rivas-Marin E."/>
            <person name="Kohn T."/>
            <person name="Peeters S.H."/>
            <person name="Heuer A."/>
            <person name="Rast P."/>
            <person name="Oberbeckmann S."/>
            <person name="Bunk B."/>
            <person name="Jeske O."/>
            <person name="Meyerdierks A."/>
            <person name="Storesund J.E."/>
            <person name="Kallscheuer N."/>
            <person name="Luecker S."/>
            <person name="Lage O.M."/>
            <person name="Pohl T."/>
            <person name="Merkel B.J."/>
            <person name="Hornburger P."/>
            <person name="Mueller R.-W."/>
            <person name="Bruemmer F."/>
            <person name="Labrenz M."/>
            <person name="Spormann A.M."/>
            <person name="Op den Camp H."/>
            <person name="Overmann J."/>
            <person name="Amann R."/>
            <person name="Jetten M.S.M."/>
            <person name="Mascher T."/>
            <person name="Medema M.H."/>
            <person name="Devos D.P."/>
            <person name="Kaster A.-K."/>
            <person name="Ovreas L."/>
            <person name="Rohde M."/>
            <person name="Galperin M.Y."/>
            <person name="Jogler C."/>
        </authorList>
    </citation>
    <scope>NUCLEOTIDE SEQUENCE [LARGE SCALE GENOMIC DNA]</scope>
    <source>
        <strain evidence="3 4">Mal52</strain>
    </source>
</reference>
<dbReference type="GO" id="GO:0015501">
    <property type="term" value="F:glutamate:sodium symporter activity"/>
    <property type="evidence" value="ECO:0007669"/>
    <property type="project" value="UniProtKB-UniRule"/>
</dbReference>
<evidence type="ECO:0000313" key="4">
    <source>
        <dbReference type="Proteomes" id="UP000319383"/>
    </source>
</evidence>
<gene>
    <name evidence="3" type="primary">gltS_2</name>
    <name evidence="3" type="ORF">Mal52_58770</name>
</gene>
<keyword evidence="1" id="KW-0915">Sodium</keyword>
<comment type="function">
    <text evidence="1">Catalyzes the sodium-dependent transport of glutamate.</text>
</comment>
<keyword evidence="1" id="KW-1003">Cell membrane</keyword>
<dbReference type="EMBL" id="CP036276">
    <property type="protein sequence ID" value="QDU47348.1"/>
    <property type="molecule type" value="Genomic_DNA"/>
</dbReference>
<keyword evidence="1" id="KW-0406">Ion transport</keyword>
<dbReference type="AlphaFoldDB" id="A0A517ZY02"/>
<feature type="transmembrane region" description="Helical" evidence="1">
    <location>
        <begin position="96"/>
        <end position="121"/>
    </location>
</feature>
<feature type="transmembrane region" description="Helical" evidence="1">
    <location>
        <begin position="6"/>
        <end position="23"/>
    </location>
</feature>
<evidence type="ECO:0000256" key="2">
    <source>
        <dbReference type="NCBIfam" id="TIGR00210"/>
    </source>
</evidence>
<feature type="transmembrane region" description="Helical" evidence="1">
    <location>
        <begin position="305"/>
        <end position="327"/>
    </location>
</feature>
<dbReference type="PANTHER" id="PTHR36178:SF1">
    <property type="entry name" value="SODIUM_GLUTAMATE SYMPORTER"/>
    <property type="match status" value="1"/>
</dbReference>
<dbReference type="Proteomes" id="UP000319383">
    <property type="component" value="Chromosome"/>
</dbReference>
<evidence type="ECO:0000256" key="1">
    <source>
        <dbReference type="HAMAP-Rule" id="MF_02062"/>
    </source>
</evidence>
<dbReference type="InterPro" id="IPR004445">
    <property type="entry name" value="GltS"/>
</dbReference>
<feature type="transmembrane region" description="Helical" evidence="1">
    <location>
        <begin position="333"/>
        <end position="356"/>
    </location>
</feature>
<feature type="transmembrane region" description="Helical" evidence="1">
    <location>
        <begin position="242"/>
        <end position="261"/>
    </location>
</feature>
<protein>
    <recommendedName>
        <fullName evidence="1 2">Sodium/glutamate symporter</fullName>
    </recommendedName>
</protein>
<feature type="transmembrane region" description="Helical" evidence="1">
    <location>
        <begin position="66"/>
        <end position="84"/>
    </location>
</feature>
<dbReference type="NCBIfam" id="TIGR00210">
    <property type="entry name" value="gltS"/>
    <property type="match status" value="1"/>
</dbReference>
<comment type="caution">
    <text evidence="1">Lacks conserved residue(s) required for the propagation of feature annotation.</text>
</comment>
<feature type="transmembrane region" description="Helical" evidence="1">
    <location>
        <begin position="158"/>
        <end position="180"/>
    </location>
</feature>
<feature type="transmembrane region" description="Helical" evidence="1">
    <location>
        <begin position="35"/>
        <end position="54"/>
    </location>
</feature>
<keyword evidence="1" id="KW-0029">Amino-acid transport</keyword>
<keyword evidence="1" id="KW-0472">Membrane</keyword>
<dbReference type="GO" id="GO:0015813">
    <property type="term" value="P:L-glutamate transmembrane transport"/>
    <property type="evidence" value="ECO:0007669"/>
    <property type="project" value="UniProtKB-UniRule"/>
</dbReference>
<organism evidence="3 4">
    <name type="scientific">Symmachiella dynata</name>
    <dbReference type="NCBI Taxonomy" id="2527995"/>
    <lineage>
        <taxon>Bacteria</taxon>
        <taxon>Pseudomonadati</taxon>
        <taxon>Planctomycetota</taxon>
        <taxon>Planctomycetia</taxon>
        <taxon>Planctomycetales</taxon>
        <taxon>Planctomycetaceae</taxon>
        <taxon>Symmachiella</taxon>
    </lineage>
</organism>
<keyword evidence="1" id="KW-0739">Sodium transport</keyword>
<comment type="similarity">
    <text evidence="1">Belongs to the glutamate:Na(+) symporter (ESS) (TC 2.A.27) family.</text>
</comment>
<keyword evidence="1" id="KW-0812">Transmembrane</keyword>
<proteinExistence type="inferred from homology"/>
<keyword evidence="4" id="KW-1185">Reference proteome</keyword>
<dbReference type="Pfam" id="PF03616">
    <property type="entry name" value="Glt_symporter"/>
    <property type="match status" value="1"/>
</dbReference>
<dbReference type="KEGG" id="sdyn:Mal52_58770"/>
<sequence length="405" mass="42150">MNNLHVTGVDVVIVAIAVLWVGSRITRVVPILGKYSIPIAVTGGLLCSIIVAAVSSLGGPKITFEMTIRDTLLMIFFTTIGVSAKFSRLAAGGKALGVMVVCAGVFLVVQDFTGVLLASSFGAHPGYGLFAGSVSLAGGHGTAIAWGQEAEAAGLPNADLAGIAFATFGLVAGGIIGGPVSEWLIKRNGLAPDSAIEEASNLEEAEESEVYSLESALGVMLVLAVCLSLGEVINRWLFSNDIKLPGFLTAMMVGILVTNLADRSGKPLPAGYFDKVGEISLQLFLAMSLMSMDLSSLADSFGTIFLVLMIQIVVITLFAVLVIFRVMGRDYDAAVIVGGFCGLGMGATPVAIANMNAVTRKYGPSFKAFLVIPLVGAFFIDLLNALVIKFFIGLPFLQHAPLPGG</sequence>
<name>A0A517ZY02_9PLAN</name>
<dbReference type="RefSeq" id="WP_145380167.1">
    <property type="nucleotide sequence ID" value="NZ_CP036276.1"/>
</dbReference>